<keyword evidence="2" id="KW-1185">Reference proteome</keyword>
<reference evidence="1" key="1">
    <citation type="submission" date="2020-12" db="EMBL/GenBank/DDBJ databases">
        <title>Metabolic potential, ecology and presence of endohyphal bacteria is reflected in genomic diversity of Mucoromycotina.</title>
        <authorList>
            <person name="Muszewska A."/>
            <person name="Okrasinska A."/>
            <person name="Steczkiewicz K."/>
            <person name="Drgas O."/>
            <person name="Orlowska M."/>
            <person name="Perlinska-Lenart U."/>
            <person name="Aleksandrzak-Piekarczyk T."/>
            <person name="Szatraj K."/>
            <person name="Zielenkiewicz U."/>
            <person name="Pilsyk S."/>
            <person name="Malc E."/>
            <person name="Mieczkowski P."/>
            <person name="Kruszewska J.S."/>
            <person name="Biernat P."/>
            <person name="Pawlowska J."/>
        </authorList>
    </citation>
    <scope>NUCLEOTIDE SEQUENCE</scope>
    <source>
        <strain evidence="1">WA0000017839</strain>
    </source>
</reference>
<name>A0A8H7USN8_9FUNG</name>
<sequence>MNLNTDDPQKISENDAKMTWDVSVGLSDEVNKNVADDLLVYLRGQSESAFVPTKELCGMIVNNYYNCMANSKLSLEGKLAKKEANRRGNRKTDVALQETEENICQTQGRLIEKFGRDYSGVFYRDVMSDDESDTDTTVTVLRPSWRSDELNEFFDFLDTLAISDLGKRAGQLKARHHVVVSKAIPRGLVAKMPAWTKRE</sequence>
<proteinExistence type="predicted"/>
<evidence type="ECO:0000313" key="2">
    <source>
        <dbReference type="Proteomes" id="UP000603453"/>
    </source>
</evidence>
<organism evidence="1 2">
    <name type="scientific">Mucor saturninus</name>
    <dbReference type="NCBI Taxonomy" id="64648"/>
    <lineage>
        <taxon>Eukaryota</taxon>
        <taxon>Fungi</taxon>
        <taxon>Fungi incertae sedis</taxon>
        <taxon>Mucoromycota</taxon>
        <taxon>Mucoromycotina</taxon>
        <taxon>Mucoromycetes</taxon>
        <taxon>Mucorales</taxon>
        <taxon>Mucorineae</taxon>
        <taxon>Mucoraceae</taxon>
        <taxon>Mucor</taxon>
    </lineage>
</organism>
<evidence type="ECO:0000313" key="1">
    <source>
        <dbReference type="EMBL" id="KAG2192667.1"/>
    </source>
</evidence>
<accession>A0A8H7USN8</accession>
<gene>
    <name evidence="1" type="ORF">INT47_009237</name>
</gene>
<protein>
    <submittedName>
        <fullName evidence="1">Uncharacterized protein</fullName>
    </submittedName>
</protein>
<dbReference type="OrthoDB" id="10406938at2759"/>
<dbReference type="AlphaFoldDB" id="A0A8H7USN8"/>
<dbReference type="Proteomes" id="UP000603453">
    <property type="component" value="Unassembled WGS sequence"/>
</dbReference>
<dbReference type="EMBL" id="JAEPRD010000277">
    <property type="protein sequence ID" value="KAG2192667.1"/>
    <property type="molecule type" value="Genomic_DNA"/>
</dbReference>
<comment type="caution">
    <text evidence="1">The sequence shown here is derived from an EMBL/GenBank/DDBJ whole genome shotgun (WGS) entry which is preliminary data.</text>
</comment>